<evidence type="ECO:0000313" key="8">
    <source>
        <dbReference type="Proteomes" id="UP001272515"/>
    </source>
</evidence>
<dbReference type="SUPFAM" id="SSF64397">
    <property type="entry name" value="Hsp33 domain"/>
    <property type="match status" value="1"/>
</dbReference>
<evidence type="ECO:0000313" key="7">
    <source>
        <dbReference type="EMBL" id="MDV5088956.1"/>
    </source>
</evidence>
<gene>
    <name evidence="6 7" type="primary">hslO</name>
    <name evidence="7" type="ORF">RVY80_08975</name>
</gene>
<comment type="PTM">
    <text evidence="6">Under oxidizing conditions two disulfide bonds are formed involving the reactive cysteines. Under reducing conditions zinc is bound to the reactive cysteines and the protein is inactive.</text>
</comment>
<feature type="disulfide bond" description="Redox-active" evidence="6">
    <location>
        <begin position="267"/>
        <end position="270"/>
    </location>
</feature>
<dbReference type="InterPro" id="IPR016153">
    <property type="entry name" value="Heat_shock_Hsp33_N"/>
</dbReference>
<comment type="caution">
    <text evidence="7">The sequence shown here is derived from an EMBL/GenBank/DDBJ whole genome shotgun (WGS) entry which is preliminary data.</text>
</comment>
<dbReference type="Gene3D" id="3.55.30.10">
    <property type="entry name" value="Hsp33 domain"/>
    <property type="match status" value="1"/>
</dbReference>
<reference evidence="7 8" key="1">
    <citation type="submission" date="2023-10" db="EMBL/GenBank/DDBJ databases">
        <title>Veillonella sp. nov., isolated from a pig farm feces dump.</title>
        <authorList>
            <person name="Chang Y.-H."/>
        </authorList>
    </citation>
    <scope>NUCLEOTIDE SEQUENCE [LARGE SCALE GENOMIC DNA]</scope>
    <source>
        <strain evidence="7 8">YH-vei2233</strain>
    </source>
</reference>
<accession>A0ABU3ZB97</accession>
<dbReference type="PANTHER" id="PTHR30111">
    <property type="entry name" value="33 KDA CHAPERONIN"/>
    <property type="match status" value="1"/>
</dbReference>
<feature type="disulfide bond" description="Redox-active" evidence="6">
    <location>
        <begin position="235"/>
        <end position="237"/>
    </location>
</feature>
<evidence type="ECO:0000256" key="1">
    <source>
        <dbReference type="ARBA" id="ARBA00022490"/>
    </source>
</evidence>
<comment type="similarity">
    <text evidence="6">Belongs to the HSP33 family.</text>
</comment>
<keyword evidence="4 6" id="KW-0143">Chaperone</keyword>
<evidence type="ECO:0000256" key="2">
    <source>
        <dbReference type="ARBA" id="ARBA00022833"/>
    </source>
</evidence>
<dbReference type="InterPro" id="IPR016154">
    <property type="entry name" value="Heat_shock_Hsp33_C"/>
</dbReference>
<dbReference type="HAMAP" id="MF_00117">
    <property type="entry name" value="HslO"/>
    <property type="match status" value="1"/>
</dbReference>
<dbReference type="RefSeq" id="WP_317330323.1">
    <property type="nucleotide sequence ID" value="NZ_JAWJZA010000013.1"/>
</dbReference>
<dbReference type="PIRSF" id="PIRSF005261">
    <property type="entry name" value="Heat_shock_Hsp33"/>
    <property type="match status" value="1"/>
</dbReference>
<protein>
    <recommendedName>
        <fullName evidence="6">33 kDa chaperonin</fullName>
    </recommendedName>
    <alternativeName>
        <fullName evidence="6">Heat shock protein 33 homolog</fullName>
        <shortName evidence="6">HSP33</shortName>
    </alternativeName>
</protein>
<organism evidence="7 8">
    <name type="scientific">Veillonella absiana</name>
    <dbReference type="NCBI Taxonomy" id="3079305"/>
    <lineage>
        <taxon>Bacteria</taxon>
        <taxon>Bacillati</taxon>
        <taxon>Bacillota</taxon>
        <taxon>Negativicutes</taxon>
        <taxon>Veillonellales</taxon>
        <taxon>Veillonellaceae</taxon>
        <taxon>Veillonella</taxon>
    </lineage>
</organism>
<evidence type="ECO:0000256" key="4">
    <source>
        <dbReference type="ARBA" id="ARBA00023186"/>
    </source>
</evidence>
<dbReference type="PANTHER" id="PTHR30111:SF1">
    <property type="entry name" value="33 KDA CHAPERONIN"/>
    <property type="match status" value="1"/>
</dbReference>
<dbReference type="SUPFAM" id="SSF118352">
    <property type="entry name" value="HSP33 redox switch-like"/>
    <property type="match status" value="1"/>
</dbReference>
<evidence type="ECO:0000256" key="3">
    <source>
        <dbReference type="ARBA" id="ARBA00023157"/>
    </source>
</evidence>
<dbReference type="InterPro" id="IPR000397">
    <property type="entry name" value="Heat_shock_Hsp33"/>
</dbReference>
<name>A0ABU3ZB97_9FIRM</name>
<dbReference type="EMBL" id="JAWJZB010000010">
    <property type="protein sequence ID" value="MDV5088956.1"/>
    <property type="molecule type" value="Genomic_DNA"/>
</dbReference>
<keyword evidence="8" id="KW-1185">Reference proteome</keyword>
<keyword evidence="3 6" id="KW-1015">Disulfide bond</keyword>
<dbReference type="Pfam" id="PF01430">
    <property type="entry name" value="HSP33"/>
    <property type="match status" value="1"/>
</dbReference>
<proteinExistence type="inferred from homology"/>
<dbReference type="NCBIfam" id="NF001033">
    <property type="entry name" value="PRK00114.1"/>
    <property type="match status" value="1"/>
</dbReference>
<keyword evidence="2 6" id="KW-0862">Zinc</keyword>
<dbReference type="CDD" id="cd00498">
    <property type="entry name" value="Hsp33"/>
    <property type="match status" value="1"/>
</dbReference>
<sequence>MDFIKRYTTREGIRMSVAVTTDTVETARVRHDLWPVATAALGRTMTGAILLASDFKNHENVSLRLDGDGPLGVVHVDAFADNTVRGYVDHPHTDVPLVRAGKLNVGAAVGHNGEVKVTRFTQLTQDYTSASPIQSGEVAEDLAYYLFTSEQVPSTISLGVLVDTDMKTIVAGGFIVQAMPDATDEALAQVEQNISDLGPITEYLKDHPNAEGLVERILFGMDVNEVFESPVEFKCTCSRDRFAEILMTLNKADQKAILEDATTELVCHYCNEKYHFDSQELEAIFKEASQVS</sequence>
<comment type="subcellular location">
    <subcellularLocation>
        <location evidence="6">Cytoplasm</location>
    </subcellularLocation>
</comment>
<comment type="function">
    <text evidence="6">Redox regulated molecular chaperone. Protects both thermally unfolding and oxidatively damaged proteins from irreversible aggregation. Plays an important role in the bacterial defense system toward oxidative stress.</text>
</comment>
<evidence type="ECO:0000256" key="5">
    <source>
        <dbReference type="ARBA" id="ARBA00023284"/>
    </source>
</evidence>
<evidence type="ECO:0000256" key="6">
    <source>
        <dbReference type="HAMAP-Rule" id="MF_00117"/>
    </source>
</evidence>
<dbReference type="Proteomes" id="UP001272515">
    <property type="component" value="Unassembled WGS sequence"/>
</dbReference>
<keyword evidence="5 6" id="KW-0676">Redox-active center</keyword>
<keyword evidence="1 6" id="KW-0963">Cytoplasm</keyword>
<dbReference type="Gene3D" id="3.90.1280.10">
    <property type="entry name" value="HSP33 redox switch-like"/>
    <property type="match status" value="1"/>
</dbReference>